<feature type="binding site" evidence="6">
    <location>
        <position position="86"/>
    </location>
    <ligand>
        <name>[4Fe-4S] cluster</name>
        <dbReference type="ChEBI" id="CHEBI:49883"/>
        <note>4Fe-4S-S-AdoMet</note>
    </ligand>
</feature>
<keyword evidence="1" id="KW-0004">4Fe-4S</keyword>
<dbReference type="PANTHER" id="PTHR30352:SF5">
    <property type="entry name" value="PYRUVATE FORMATE-LYASE 1-ACTIVATING ENZYME"/>
    <property type="match status" value="1"/>
</dbReference>
<evidence type="ECO:0000259" key="7">
    <source>
        <dbReference type="PROSITE" id="PS51918"/>
    </source>
</evidence>
<dbReference type="PROSITE" id="PS51918">
    <property type="entry name" value="RADICAL_SAM"/>
    <property type="match status" value="1"/>
</dbReference>
<dbReference type="GO" id="GO:0003824">
    <property type="term" value="F:catalytic activity"/>
    <property type="evidence" value="ECO:0007669"/>
    <property type="project" value="InterPro"/>
</dbReference>
<evidence type="ECO:0000256" key="3">
    <source>
        <dbReference type="ARBA" id="ARBA00022723"/>
    </source>
</evidence>
<dbReference type="GO" id="GO:0051539">
    <property type="term" value="F:4 iron, 4 sulfur cluster binding"/>
    <property type="evidence" value="ECO:0007669"/>
    <property type="project" value="UniProtKB-KW"/>
</dbReference>
<feature type="binding site" evidence="6">
    <location>
        <position position="89"/>
    </location>
    <ligand>
        <name>[4Fe-4S] cluster</name>
        <dbReference type="ChEBI" id="CHEBI:49883"/>
        <note>4Fe-4S-S-AdoMet</note>
    </ligand>
</feature>
<dbReference type="InterPro" id="IPR016431">
    <property type="entry name" value="Pyrv-formate_lyase-activ_prd"/>
</dbReference>
<feature type="domain" description="Radical SAM core" evidence="7">
    <location>
        <begin position="67"/>
        <end position="290"/>
    </location>
</feature>
<dbReference type="SUPFAM" id="SSF102114">
    <property type="entry name" value="Radical SAM enzymes"/>
    <property type="match status" value="1"/>
</dbReference>
<name>A0A2M7JBI7_9BACT</name>
<keyword evidence="3 6" id="KW-0479">Metal-binding</keyword>
<gene>
    <name evidence="8" type="primary">amrS</name>
    <name evidence="8" type="ORF">COZ71_06790</name>
</gene>
<comment type="cofactor">
    <cofactor evidence="6">
        <name>[4Fe-4S] cluster</name>
        <dbReference type="ChEBI" id="CHEBI:49883"/>
    </cofactor>
    <text evidence="6">Binds 1 [4Fe-4S] cluster. The cluster is coordinated with 3 cysteines and an exchangeable S-adenosyl-L-methionine.</text>
</comment>
<dbReference type="Pfam" id="PF04055">
    <property type="entry name" value="Radical_SAM"/>
    <property type="match status" value="1"/>
</dbReference>
<evidence type="ECO:0000256" key="1">
    <source>
        <dbReference type="ARBA" id="ARBA00022485"/>
    </source>
</evidence>
<evidence type="ECO:0000256" key="4">
    <source>
        <dbReference type="ARBA" id="ARBA00023004"/>
    </source>
</evidence>
<evidence type="ECO:0000256" key="6">
    <source>
        <dbReference type="PIRSR" id="PIRSR004869-50"/>
    </source>
</evidence>
<keyword evidence="2 6" id="KW-0949">S-adenosyl-L-methionine</keyword>
<dbReference type="PANTHER" id="PTHR30352">
    <property type="entry name" value="PYRUVATE FORMATE-LYASE-ACTIVATING ENZYME"/>
    <property type="match status" value="1"/>
</dbReference>
<proteinExistence type="predicted"/>
<evidence type="ECO:0000313" key="8">
    <source>
        <dbReference type="EMBL" id="PIX16769.1"/>
    </source>
</evidence>
<dbReference type="EMBL" id="PFIC01000184">
    <property type="protein sequence ID" value="PIX16769.1"/>
    <property type="molecule type" value="Genomic_DNA"/>
</dbReference>
<dbReference type="GO" id="GO:0046872">
    <property type="term" value="F:metal ion binding"/>
    <property type="evidence" value="ECO:0007669"/>
    <property type="project" value="UniProtKB-KW"/>
</dbReference>
<dbReference type="Gene3D" id="3.20.20.70">
    <property type="entry name" value="Aldolase class I"/>
    <property type="match status" value="1"/>
</dbReference>
<dbReference type="InterPro" id="IPR034457">
    <property type="entry name" value="Organic_radical-activating"/>
</dbReference>
<organism evidence="8 9">
    <name type="scientific">Candidatus Desantisbacteria bacterium CG_4_8_14_3_um_filter_40_12</name>
    <dbReference type="NCBI Taxonomy" id="1974545"/>
    <lineage>
        <taxon>Bacteria</taxon>
        <taxon>Candidatus Desantisiibacteriota</taxon>
    </lineage>
</organism>
<dbReference type="Proteomes" id="UP000229297">
    <property type="component" value="Unassembled WGS sequence"/>
</dbReference>
<dbReference type="NCBIfam" id="TIGR04337">
    <property type="entry name" value="AmmeMemoSam_rS"/>
    <property type="match status" value="1"/>
</dbReference>
<protein>
    <submittedName>
        <fullName evidence="8">AmmeMemoRadiSam system radical SAM enzyme</fullName>
    </submittedName>
</protein>
<dbReference type="SFLD" id="SFLDG01101">
    <property type="entry name" value="Uncharacterised_Radical_SAM_Su"/>
    <property type="match status" value="1"/>
</dbReference>
<dbReference type="InterPro" id="IPR058240">
    <property type="entry name" value="rSAM_sf"/>
</dbReference>
<accession>A0A2M7JBI7</accession>
<dbReference type="AlphaFoldDB" id="A0A2M7JBI7"/>
<dbReference type="InterPro" id="IPR007197">
    <property type="entry name" value="rSAM"/>
</dbReference>
<dbReference type="PIRSF" id="PIRSF004869">
    <property type="entry name" value="PflX_prd"/>
    <property type="match status" value="1"/>
</dbReference>
<comment type="caution">
    <text evidence="8">The sequence shown here is derived from an EMBL/GenBank/DDBJ whole genome shotgun (WGS) entry which is preliminary data.</text>
</comment>
<dbReference type="InterPro" id="IPR013785">
    <property type="entry name" value="Aldolase_TIM"/>
</dbReference>
<keyword evidence="4 6" id="KW-0408">Iron</keyword>
<feature type="binding site" evidence="6">
    <location>
        <position position="82"/>
    </location>
    <ligand>
        <name>[4Fe-4S] cluster</name>
        <dbReference type="ChEBI" id="CHEBI:49883"/>
        <note>4Fe-4S-S-AdoMet</note>
    </ligand>
</feature>
<dbReference type="InterPro" id="IPR027596">
    <property type="entry name" value="AmmeMemoSam_rS"/>
</dbReference>
<keyword evidence="5 6" id="KW-0411">Iron-sulfur</keyword>
<dbReference type="CDD" id="cd01335">
    <property type="entry name" value="Radical_SAM"/>
    <property type="match status" value="1"/>
</dbReference>
<evidence type="ECO:0000256" key="5">
    <source>
        <dbReference type="ARBA" id="ARBA00023014"/>
    </source>
</evidence>
<dbReference type="SFLD" id="SFLDS00029">
    <property type="entry name" value="Radical_SAM"/>
    <property type="match status" value="1"/>
</dbReference>
<evidence type="ECO:0000256" key="2">
    <source>
        <dbReference type="ARBA" id="ARBA00022691"/>
    </source>
</evidence>
<reference evidence="9" key="1">
    <citation type="submission" date="2017-09" db="EMBL/GenBank/DDBJ databases">
        <title>Depth-based differentiation of microbial function through sediment-hosted aquifers and enrichment of novel symbionts in the deep terrestrial subsurface.</title>
        <authorList>
            <person name="Probst A.J."/>
            <person name="Ladd B."/>
            <person name="Jarett J.K."/>
            <person name="Geller-Mcgrath D.E."/>
            <person name="Sieber C.M.K."/>
            <person name="Emerson J.B."/>
            <person name="Anantharaman K."/>
            <person name="Thomas B.C."/>
            <person name="Malmstrom R."/>
            <person name="Stieglmeier M."/>
            <person name="Klingl A."/>
            <person name="Woyke T."/>
            <person name="Ryan C.M."/>
            <person name="Banfield J.F."/>
        </authorList>
    </citation>
    <scope>NUCLEOTIDE SEQUENCE [LARGE SCALE GENOMIC DNA]</scope>
</reference>
<evidence type="ECO:0000313" key="9">
    <source>
        <dbReference type="Proteomes" id="UP000229297"/>
    </source>
</evidence>
<sequence>MKEAQYYTPKKNNKVACHLCPRECVINEAKAGICRGRVNHEGKLYAETYGEYSSIAMDPIEKKPLYHFYPGSQILSIGTTGCNLKCQFCQNWHISQDSAPTQQVSTEDIVKHAKEYNSIGVAYTYNEPFIWYEFVLDTAKVVRQNGLKNVLVTNGYINELPLLELLPYIDALNIDLKSMEDAFYQVVCGGVKLDPVLNTIKSAKKNGCLVELTNLVIPGLNDAPLQINSMIDWILREIGDSVPIHFSRYFPQYKMNLPPTPLSILEKIYHQASQRLKYVYVGNAEGIGGDNTCCPVCKQIVIKRKGYSIAQYNLKNGRCPGCNSEIDGRWA</sequence>